<protein>
    <submittedName>
        <fullName evidence="1">Uncharacterized protein</fullName>
    </submittedName>
</protein>
<reference evidence="1" key="1">
    <citation type="submission" date="2007-03" db="EMBL/GenBank/DDBJ databases">
        <title>Isolation and characterization of alkane hydroxylases from Pacific deep-sea sediment.</title>
        <authorList>
            <person name="Xu M."/>
        </authorList>
    </citation>
    <scope>NUCLEOTIDE SEQUENCE</scope>
</reference>
<dbReference type="EMBL" id="AM501426">
    <property type="protein sequence ID" value="CAM58091.1"/>
    <property type="molecule type" value="Genomic_DNA"/>
</dbReference>
<sequence length="164" mass="18061">MKLFPFGRVDFPGSCSILSEVAIMTSFTDQLRRNSVALISLAVALSSLSYNTWRNEQTEYNRNIRVAGIELLLKLGELEKVVFFAHYDMDNEAGNPRAGWAYALTLKDLGALTPEPARSSTVSLVETWQQNWSGLGASDDAASKISDSIDRTRSEVLGVLAELD</sequence>
<accession>A5CFV1</accession>
<evidence type="ECO:0000313" key="1">
    <source>
        <dbReference type="EMBL" id="CAM58091.1"/>
    </source>
</evidence>
<name>A5CFV1_9ZZZZ</name>
<dbReference type="AlphaFoldDB" id="A5CFV1"/>
<proteinExistence type="predicted"/>
<organism evidence="1">
    <name type="scientific">uncultured marine microorganism</name>
    <dbReference type="NCBI Taxonomy" id="415540"/>
    <lineage>
        <taxon>unclassified sequences</taxon>
        <taxon>environmental samples</taxon>
    </lineage>
</organism>